<evidence type="ECO:0000313" key="1">
    <source>
        <dbReference type="EMBL" id="KIK57298.1"/>
    </source>
</evidence>
<accession>A0A0D0CPL8</accession>
<gene>
    <name evidence="1" type="ORF">GYMLUDRAFT_61578</name>
</gene>
<dbReference type="Proteomes" id="UP000053593">
    <property type="component" value="Unassembled WGS sequence"/>
</dbReference>
<evidence type="ECO:0000313" key="2">
    <source>
        <dbReference type="Proteomes" id="UP000053593"/>
    </source>
</evidence>
<organism evidence="1 2">
    <name type="scientific">Collybiopsis luxurians FD-317 M1</name>
    <dbReference type="NCBI Taxonomy" id="944289"/>
    <lineage>
        <taxon>Eukaryota</taxon>
        <taxon>Fungi</taxon>
        <taxon>Dikarya</taxon>
        <taxon>Basidiomycota</taxon>
        <taxon>Agaricomycotina</taxon>
        <taxon>Agaricomycetes</taxon>
        <taxon>Agaricomycetidae</taxon>
        <taxon>Agaricales</taxon>
        <taxon>Marasmiineae</taxon>
        <taxon>Omphalotaceae</taxon>
        <taxon>Collybiopsis</taxon>
        <taxon>Collybiopsis luxurians</taxon>
    </lineage>
</organism>
<reference evidence="1 2" key="1">
    <citation type="submission" date="2014-04" db="EMBL/GenBank/DDBJ databases">
        <title>Evolutionary Origins and Diversification of the Mycorrhizal Mutualists.</title>
        <authorList>
            <consortium name="DOE Joint Genome Institute"/>
            <consortium name="Mycorrhizal Genomics Consortium"/>
            <person name="Kohler A."/>
            <person name="Kuo A."/>
            <person name="Nagy L.G."/>
            <person name="Floudas D."/>
            <person name="Copeland A."/>
            <person name="Barry K.W."/>
            <person name="Cichocki N."/>
            <person name="Veneault-Fourrey C."/>
            <person name="LaButti K."/>
            <person name="Lindquist E.A."/>
            <person name="Lipzen A."/>
            <person name="Lundell T."/>
            <person name="Morin E."/>
            <person name="Murat C."/>
            <person name="Riley R."/>
            <person name="Ohm R."/>
            <person name="Sun H."/>
            <person name="Tunlid A."/>
            <person name="Henrissat B."/>
            <person name="Grigoriev I.V."/>
            <person name="Hibbett D.S."/>
            <person name="Martin F."/>
        </authorList>
    </citation>
    <scope>NUCLEOTIDE SEQUENCE [LARGE SCALE GENOMIC DNA]</scope>
    <source>
        <strain evidence="1 2">FD-317 M1</strain>
    </source>
</reference>
<sequence length="126" mass="14564">MGNETSPSHGSSELSFTSAIIAVKELAKIDPSVFVLAEHTPLKSNRRNGFLRWLRNMYGDRLLRNSVLSVYQNQHPVPTHLPFKPRFRRSEMIMFWMEQRCGSQIRMKPVSFGFSPTSILQKIIKE</sequence>
<dbReference type="OrthoDB" id="10262177at2759"/>
<name>A0A0D0CPL8_9AGAR</name>
<dbReference type="HOGENOM" id="CLU_1981826_0_0_1"/>
<dbReference type="AlphaFoldDB" id="A0A0D0CPL8"/>
<dbReference type="EMBL" id="KN834792">
    <property type="protein sequence ID" value="KIK57298.1"/>
    <property type="molecule type" value="Genomic_DNA"/>
</dbReference>
<keyword evidence="2" id="KW-1185">Reference proteome</keyword>
<proteinExistence type="predicted"/>
<protein>
    <submittedName>
        <fullName evidence="1">Uncharacterized protein</fullName>
    </submittedName>
</protein>